<comment type="caution">
    <text evidence="2">The sequence shown here is derived from an EMBL/GenBank/DDBJ whole genome shotgun (WGS) entry which is preliminary data.</text>
</comment>
<gene>
    <name evidence="2" type="ORF">CEUSTIGMA_g6548.t1</name>
</gene>
<evidence type="ECO:0000313" key="3">
    <source>
        <dbReference type="Proteomes" id="UP000232323"/>
    </source>
</evidence>
<evidence type="ECO:0000313" key="2">
    <source>
        <dbReference type="EMBL" id="GAX79108.1"/>
    </source>
</evidence>
<accession>A0A250X7P9</accession>
<name>A0A250X7P9_9CHLO</name>
<evidence type="ECO:0000256" key="1">
    <source>
        <dbReference type="SAM" id="Coils"/>
    </source>
</evidence>
<sequence length="538" mass="59808">MYIKSEDTMSSSPVTDEVLKQFIESDVEEEKPSPSRVPSFAPAGSRDALFQLTNFSNNHVEKLSNPEEQLQHLQLQLQEHQQLLNHLKAQQDNSQPVSHKRSSDMLVDVNEIEGAGALGVTSSDGRRAARRAASVRQRTQITELESKLQNVASMHLQLQEENNILRRRMKLLESGVQMREQHLAILMKAREQQQNEHKQQASGFRAPVLDSNVPAGDSPSTSGFSHAKEEYELACTRDTTNKGSVFSNTAMCGIQERLEGVLGDSDSWGPIACSEPTPTYSVQQPAFMSDAKGDTNRMPCGTSFTFFANPAAWSTSVSNMIKKMTPREYQKCWTEFVKEVSMLALSSQAHGLDTEAHLQLVKVVTTCLEVTDHIIALNPAAYYSSMYVNLLTGQSETPPKEYWRRCVQRVKLEPEQVQYCKTAMEEHSRKMAGVMTERTQIASDLSQRLAQGPGYAVERYSQPAVQAAAETSDLAQRLHSNVQKEFVNNSFVIDFLTMQVLTPLQIALLCAASFPFMPDPTAMAEAGLDIAGVELSIL</sequence>
<reference evidence="2 3" key="1">
    <citation type="submission" date="2017-08" db="EMBL/GenBank/DDBJ databases">
        <title>Acidophilic green algal genome provides insights into adaptation to an acidic environment.</title>
        <authorList>
            <person name="Hirooka S."/>
            <person name="Hirose Y."/>
            <person name="Kanesaki Y."/>
            <person name="Higuchi S."/>
            <person name="Fujiwara T."/>
            <person name="Onuma R."/>
            <person name="Era A."/>
            <person name="Ohbayashi R."/>
            <person name="Uzuka A."/>
            <person name="Nozaki H."/>
            <person name="Yoshikawa H."/>
            <person name="Miyagishima S.Y."/>
        </authorList>
    </citation>
    <scope>NUCLEOTIDE SEQUENCE [LARGE SCALE GENOMIC DNA]</scope>
    <source>
        <strain evidence="2 3">NIES-2499</strain>
    </source>
</reference>
<keyword evidence="3" id="KW-1185">Reference proteome</keyword>
<proteinExistence type="predicted"/>
<dbReference type="AlphaFoldDB" id="A0A250X7P9"/>
<dbReference type="Proteomes" id="UP000232323">
    <property type="component" value="Unassembled WGS sequence"/>
</dbReference>
<organism evidence="2 3">
    <name type="scientific">Chlamydomonas eustigma</name>
    <dbReference type="NCBI Taxonomy" id="1157962"/>
    <lineage>
        <taxon>Eukaryota</taxon>
        <taxon>Viridiplantae</taxon>
        <taxon>Chlorophyta</taxon>
        <taxon>core chlorophytes</taxon>
        <taxon>Chlorophyceae</taxon>
        <taxon>CS clade</taxon>
        <taxon>Chlamydomonadales</taxon>
        <taxon>Chlamydomonadaceae</taxon>
        <taxon>Chlamydomonas</taxon>
    </lineage>
</organism>
<protein>
    <recommendedName>
        <fullName evidence="4">BZIP domain-containing protein</fullName>
    </recommendedName>
</protein>
<dbReference type="OrthoDB" id="541027at2759"/>
<keyword evidence="1" id="KW-0175">Coiled coil</keyword>
<feature type="coiled-coil region" evidence="1">
    <location>
        <begin position="63"/>
        <end position="90"/>
    </location>
</feature>
<dbReference type="EMBL" id="BEGY01000039">
    <property type="protein sequence ID" value="GAX79108.1"/>
    <property type="molecule type" value="Genomic_DNA"/>
</dbReference>
<evidence type="ECO:0008006" key="4">
    <source>
        <dbReference type="Google" id="ProtNLM"/>
    </source>
</evidence>